<dbReference type="Pfam" id="PF06543">
    <property type="entry name" value="Lac_bphage_repr"/>
    <property type="match status" value="1"/>
</dbReference>
<dbReference type="InterPro" id="IPR001387">
    <property type="entry name" value="Cro/C1-type_HTH"/>
</dbReference>
<sequence length="114" mass="12559">MSTFERVKEISEKHGYSSLRTLAETAGLGTNAIYNWKKSEPTTKSAKAVADVLGVSVDYLLGNTDNPTASHSDQEPVDLQKVVDNEDWDKWLSSGGRPLTDHDKKLLMAMFGSE</sequence>
<dbReference type="EMBL" id="JAOZFE010000003">
    <property type="protein sequence ID" value="MCW0953230.1"/>
    <property type="molecule type" value="Genomic_DNA"/>
</dbReference>
<dbReference type="CDD" id="cd00093">
    <property type="entry name" value="HTH_XRE"/>
    <property type="match status" value="1"/>
</dbReference>
<dbReference type="InterPro" id="IPR010982">
    <property type="entry name" value="Lambda_DNA-bd_dom_sf"/>
</dbReference>
<feature type="domain" description="HTH cro/C1-type" evidence="1">
    <location>
        <begin position="18"/>
        <end position="60"/>
    </location>
</feature>
<dbReference type="InterPro" id="IPR009498">
    <property type="entry name" value="Phage_4268_Orf1_C"/>
</dbReference>
<accession>A0ABT3E4E3</accession>
<comment type="caution">
    <text evidence="2">The sequence shown here is derived from an EMBL/GenBank/DDBJ whole genome shotgun (WGS) entry which is preliminary data.</text>
</comment>
<reference evidence="2 3" key="1">
    <citation type="submission" date="2022-10" db="EMBL/GenBank/DDBJ databases">
        <title>Weissella fermenti sp. nov., isolated from fermented cabbage.</title>
        <authorList>
            <person name="Lee J.K."/>
            <person name="Baek J.H."/>
            <person name="Choi D.G."/>
            <person name="Kim J.M."/>
            <person name="Jeon C.O."/>
        </authorList>
    </citation>
    <scope>NUCLEOTIDE SEQUENCE [LARGE SCALE GENOMIC DNA]</scope>
    <source>
        <strain evidence="2 3">KACC 18534</strain>
    </source>
</reference>
<dbReference type="Proteomes" id="UP001526225">
    <property type="component" value="Unassembled WGS sequence"/>
</dbReference>
<protein>
    <submittedName>
        <fullName evidence="2">XRE family transcriptional regulator</fullName>
    </submittedName>
</protein>
<keyword evidence="3" id="KW-1185">Reference proteome</keyword>
<evidence type="ECO:0000313" key="3">
    <source>
        <dbReference type="Proteomes" id="UP001526225"/>
    </source>
</evidence>
<evidence type="ECO:0000313" key="2">
    <source>
        <dbReference type="EMBL" id="MCW0953230.1"/>
    </source>
</evidence>
<dbReference type="SMART" id="SM00530">
    <property type="entry name" value="HTH_XRE"/>
    <property type="match status" value="1"/>
</dbReference>
<name>A0ABT3E4E3_9LACO</name>
<gene>
    <name evidence="2" type="ORF">OIT44_03965</name>
</gene>
<dbReference type="Gene3D" id="1.10.260.40">
    <property type="entry name" value="lambda repressor-like DNA-binding domains"/>
    <property type="match status" value="1"/>
</dbReference>
<dbReference type="RefSeq" id="WP_213409650.1">
    <property type="nucleotide sequence ID" value="NZ_CP074441.1"/>
</dbReference>
<evidence type="ECO:0000259" key="1">
    <source>
        <dbReference type="PROSITE" id="PS50943"/>
    </source>
</evidence>
<proteinExistence type="predicted"/>
<organism evidence="2 3">
    <name type="scientific">Weissella ceti</name>
    <dbReference type="NCBI Taxonomy" id="759620"/>
    <lineage>
        <taxon>Bacteria</taxon>
        <taxon>Bacillati</taxon>
        <taxon>Bacillota</taxon>
        <taxon>Bacilli</taxon>
        <taxon>Lactobacillales</taxon>
        <taxon>Lactobacillaceae</taxon>
        <taxon>Weissella</taxon>
    </lineage>
</organism>
<dbReference type="PROSITE" id="PS50943">
    <property type="entry name" value="HTH_CROC1"/>
    <property type="match status" value="1"/>
</dbReference>
<dbReference type="SUPFAM" id="SSF47413">
    <property type="entry name" value="lambda repressor-like DNA-binding domains"/>
    <property type="match status" value="1"/>
</dbReference>